<protein>
    <recommendedName>
        <fullName evidence="4">FRIGIDA-like protein</fullName>
    </recommendedName>
</protein>
<reference evidence="2 3" key="1">
    <citation type="submission" date="2023-01" db="EMBL/GenBank/DDBJ databases">
        <authorList>
            <person name="Kreplak J."/>
        </authorList>
    </citation>
    <scope>NUCLEOTIDE SEQUENCE [LARGE SCALE GENOMIC DNA]</scope>
</reference>
<evidence type="ECO:0000313" key="3">
    <source>
        <dbReference type="Proteomes" id="UP001157006"/>
    </source>
</evidence>
<dbReference type="EMBL" id="OX451736">
    <property type="protein sequence ID" value="CAI8586739.1"/>
    <property type="molecule type" value="Genomic_DNA"/>
</dbReference>
<name>A0AAV0YLK8_VICFA</name>
<evidence type="ECO:0000313" key="2">
    <source>
        <dbReference type="EMBL" id="CAI8586739.1"/>
    </source>
</evidence>
<keyword evidence="1" id="KW-0175">Coiled coil</keyword>
<sequence length="675" mass="77375">MAVPAEKDHTPKPDSINGCCNQWKSKYLKAQESRNALRQAVKFLECKVNEIQAHDNRECYAVDKNELYSLKSQRGCDGGTMNWDENEKVLGFQACIAEKDKEICRLNELLEIEKRRADSKRKRVAETLKLLEQEKNRGAQIARIKMENAEGYRVHIGQLEKQVSEAKQKSTCEMSAFKKVIRRFDCKRRKILEEKRRAELEMTKANQKLEEVEKLRVVEMVKLNEQKALVEDNWSKFTEEKCRADQMSQQLEEDKRTIEDLKRRIYELSSLREHVEMATEISAEAQSSRRSEVKHLKRNPVVEKLQAKHTKQKYKLEASHYGILRHELGRLKICFVQLLHRFDVLDTSFFPVSGSIQDQTKKFFDMDNFGLVVTVLKSLIMSLEGESLSDVTASSLPSMNHLHTEFCTNVSCPFLESDESIDAIASLLLDEIKSCWLQRIKHVDLSDCGLMPDNDNVGQWSNGEADQYATNKNNDVSSRLRKCLVSDTRPHALKNAILCRLSDIVSLVELVANKMRWHWTDIKLVPQLLDMLDTCAEEKIVIAIIVLLGQLGRIGIDNGGYEDRGVENLRCNLFAYLCRVSSTKACLSVQIATVNVLFGLLPIGLETLFLTNISLSAYSKSVSDNVETLRKWFFGLDQEDQQILLSGILKHTDVYNKSNLSVLSHLNRFPEPMIH</sequence>
<feature type="coiled-coil region" evidence="1">
    <location>
        <begin position="244"/>
        <end position="271"/>
    </location>
</feature>
<proteinExistence type="predicted"/>
<accession>A0AAV0YLK8</accession>
<evidence type="ECO:0000256" key="1">
    <source>
        <dbReference type="SAM" id="Coils"/>
    </source>
</evidence>
<gene>
    <name evidence="2" type="ORF">VFH_I268080</name>
</gene>
<dbReference type="PANTHER" id="PTHR35480:SF1">
    <property type="entry name" value="MATERNAL EFFECT EMBRYO ARREST 22"/>
    <property type="match status" value="1"/>
</dbReference>
<organism evidence="2 3">
    <name type="scientific">Vicia faba</name>
    <name type="common">Broad bean</name>
    <name type="synonym">Faba vulgaris</name>
    <dbReference type="NCBI Taxonomy" id="3906"/>
    <lineage>
        <taxon>Eukaryota</taxon>
        <taxon>Viridiplantae</taxon>
        <taxon>Streptophyta</taxon>
        <taxon>Embryophyta</taxon>
        <taxon>Tracheophyta</taxon>
        <taxon>Spermatophyta</taxon>
        <taxon>Magnoliopsida</taxon>
        <taxon>eudicotyledons</taxon>
        <taxon>Gunneridae</taxon>
        <taxon>Pentapetalae</taxon>
        <taxon>rosids</taxon>
        <taxon>fabids</taxon>
        <taxon>Fabales</taxon>
        <taxon>Fabaceae</taxon>
        <taxon>Papilionoideae</taxon>
        <taxon>50 kb inversion clade</taxon>
        <taxon>NPAAA clade</taxon>
        <taxon>Hologalegina</taxon>
        <taxon>IRL clade</taxon>
        <taxon>Fabeae</taxon>
        <taxon>Vicia</taxon>
    </lineage>
</organism>
<dbReference type="PANTHER" id="PTHR35480">
    <property type="entry name" value="MATERNAL EFFECT EMBRYO ARREST 22"/>
    <property type="match status" value="1"/>
</dbReference>
<dbReference type="AlphaFoldDB" id="A0AAV0YLK8"/>
<evidence type="ECO:0008006" key="4">
    <source>
        <dbReference type="Google" id="ProtNLM"/>
    </source>
</evidence>
<feature type="coiled-coil region" evidence="1">
    <location>
        <begin position="114"/>
        <end position="215"/>
    </location>
</feature>
<dbReference type="Proteomes" id="UP001157006">
    <property type="component" value="Chromosome 1L"/>
</dbReference>
<keyword evidence="3" id="KW-1185">Reference proteome</keyword>